<proteinExistence type="predicted"/>
<dbReference type="AlphaFoldDB" id="A0A7J7S8F0"/>
<comment type="caution">
    <text evidence="2">The sequence shown here is derived from an EMBL/GenBank/DDBJ whole genome shotgun (WGS) entry which is preliminary data.</text>
</comment>
<reference evidence="2 3" key="1">
    <citation type="journal article" date="2020" name="Nature">
        <title>Six reference-quality genomes reveal evolution of bat adaptations.</title>
        <authorList>
            <person name="Jebb D."/>
            <person name="Huang Z."/>
            <person name="Pippel M."/>
            <person name="Hughes G.M."/>
            <person name="Lavrichenko K."/>
            <person name="Devanna P."/>
            <person name="Winkler S."/>
            <person name="Jermiin L.S."/>
            <person name="Skirmuntt E.C."/>
            <person name="Katzourakis A."/>
            <person name="Burkitt-Gray L."/>
            <person name="Ray D.A."/>
            <person name="Sullivan K.A.M."/>
            <person name="Roscito J.G."/>
            <person name="Kirilenko B.M."/>
            <person name="Davalos L.M."/>
            <person name="Corthals A.P."/>
            <person name="Power M.L."/>
            <person name="Jones G."/>
            <person name="Ransome R.D."/>
            <person name="Dechmann D.K.N."/>
            <person name="Locatelli A.G."/>
            <person name="Puechmaille S.J."/>
            <person name="Fedrigo O."/>
            <person name="Jarvis E.D."/>
            <person name="Hiller M."/>
            <person name="Vernes S.C."/>
            <person name="Myers E.W."/>
            <person name="Teeling E.C."/>
        </authorList>
    </citation>
    <scope>NUCLEOTIDE SEQUENCE [LARGE SCALE GENOMIC DNA]</scope>
    <source>
        <strain evidence="2">MRhiFer1</strain>
        <tissue evidence="2">Lung</tissue>
    </source>
</reference>
<gene>
    <name evidence="2" type="ORF">mRhiFer1_009220</name>
</gene>
<dbReference type="EMBL" id="JACAGC010000023">
    <property type="protein sequence ID" value="KAF6284457.1"/>
    <property type="molecule type" value="Genomic_DNA"/>
</dbReference>
<evidence type="ECO:0000313" key="2">
    <source>
        <dbReference type="EMBL" id="KAF6284457.1"/>
    </source>
</evidence>
<evidence type="ECO:0000256" key="1">
    <source>
        <dbReference type="SAM" id="MobiDB-lite"/>
    </source>
</evidence>
<accession>A0A7J7S8F0</accession>
<evidence type="ECO:0000313" key="3">
    <source>
        <dbReference type="Proteomes" id="UP000585614"/>
    </source>
</evidence>
<organism evidence="2 3">
    <name type="scientific">Rhinolophus ferrumequinum</name>
    <name type="common">Greater horseshoe bat</name>
    <dbReference type="NCBI Taxonomy" id="59479"/>
    <lineage>
        <taxon>Eukaryota</taxon>
        <taxon>Metazoa</taxon>
        <taxon>Chordata</taxon>
        <taxon>Craniata</taxon>
        <taxon>Vertebrata</taxon>
        <taxon>Euteleostomi</taxon>
        <taxon>Mammalia</taxon>
        <taxon>Eutheria</taxon>
        <taxon>Laurasiatheria</taxon>
        <taxon>Chiroptera</taxon>
        <taxon>Yinpterochiroptera</taxon>
        <taxon>Rhinolophoidea</taxon>
        <taxon>Rhinolophidae</taxon>
        <taxon>Rhinolophinae</taxon>
        <taxon>Rhinolophus</taxon>
    </lineage>
</organism>
<name>A0A7J7S8F0_RHIFE</name>
<protein>
    <submittedName>
        <fullName evidence="2">Uncharacterized protein</fullName>
    </submittedName>
</protein>
<sequence length="143" mass="15653">MFLTALSLNTESALNERALVLDQVSRLEVLEARFRLIEEGPHSGDSEAEAEEASGDNVAPNPQAPPILKQRVKREQPLGPGGVAAGNPAVTEFTTYTPYTPTELQELGGRTDSALESQSRLGYYVYGMREQTTFSAPRARWKS</sequence>
<dbReference type="Proteomes" id="UP000585614">
    <property type="component" value="Unassembled WGS sequence"/>
</dbReference>
<feature type="region of interest" description="Disordered" evidence="1">
    <location>
        <begin position="38"/>
        <end position="90"/>
    </location>
</feature>